<dbReference type="GO" id="GO:0006505">
    <property type="term" value="P:GPI anchor metabolic process"/>
    <property type="evidence" value="ECO:0007669"/>
    <property type="project" value="TreeGrafter"/>
</dbReference>
<dbReference type="EC" id="3.1.-.-" evidence="13"/>
<evidence type="ECO:0000256" key="4">
    <source>
        <dbReference type="ARBA" id="ARBA00007617"/>
    </source>
</evidence>
<dbReference type="InterPro" id="IPR012908">
    <property type="entry name" value="PGAP1-ab_dom-like"/>
</dbReference>
<accession>A0A8T1G788</accession>
<dbReference type="VEuPathDB" id="FungiDB:PC110_g1686"/>
<comment type="similarity">
    <text evidence="3 13">Belongs to the GPI inositol-deacylase family.</text>
</comment>
<keyword evidence="6 13" id="KW-0812">Transmembrane</keyword>
<evidence type="ECO:0000256" key="12">
    <source>
        <dbReference type="ARBA" id="ARBA00023136"/>
    </source>
</evidence>
<keyword evidence="8 13" id="KW-0378">Hydrolase</keyword>
<feature type="compositionally biased region" description="Basic residues" evidence="15">
    <location>
        <begin position="1290"/>
        <end position="1309"/>
    </location>
</feature>
<feature type="compositionally biased region" description="Low complexity" evidence="15">
    <location>
        <begin position="153"/>
        <end position="175"/>
    </location>
</feature>
<keyword evidence="10 13" id="KW-0653">Protein transport</keyword>
<feature type="compositionally biased region" description="Polar residues" evidence="15">
    <location>
        <begin position="7"/>
        <end position="18"/>
    </location>
</feature>
<dbReference type="Proteomes" id="UP000735874">
    <property type="component" value="Unassembled WGS sequence"/>
</dbReference>
<dbReference type="PANTHER" id="PTHR15495">
    <property type="entry name" value="NEGATIVE REGULATOR OF VESICLE FORMATION-RELATED"/>
    <property type="match status" value="1"/>
</dbReference>
<dbReference type="InterPro" id="IPR029058">
    <property type="entry name" value="AB_hydrolase_fold"/>
</dbReference>
<feature type="transmembrane region" description="Helical" evidence="13">
    <location>
        <begin position="1263"/>
        <end position="1280"/>
    </location>
</feature>
<evidence type="ECO:0000256" key="8">
    <source>
        <dbReference type="ARBA" id="ARBA00022801"/>
    </source>
</evidence>
<feature type="compositionally biased region" description="Basic residues" evidence="15">
    <location>
        <begin position="1333"/>
        <end position="1342"/>
    </location>
</feature>
<dbReference type="SUPFAM" id="SSF53474">
    <property type="entry name" value="alpha/beta-Hydrolases"/>
    <property type="match status" value="1"/>
</dbReference>
<evidence type="ECO:0000256" key="9">
    <source>
        <dbReference type="ARBA" id="ARBA00022824"/>
    </source>
</evidence>
<comment type="function">
    <text evidence="13">Involved in inositol deacylation of GPI-anchored proteins which plays important roles in the quality control and ER-associated degradation of GPI-anchored proteins.</text>
</comment>
<evidence type="ECO:0000256" key="14">
    <source>
        <dbReference type="SAM" id="Coils"/>
    </source>
</evidence>
<name>A0A8T1G788_9STRA</name>
<feature type="region of interest" description="Disordered" evidence="15">
    <location>
        <begin position="129"/>
        <end position="183"/>
    </location>
</feature>
<dbReference type="GO" id="GO:0050185">
    <property type="term" value="F:phosphatidylinositol deacylase activity"/>
    <property type="evidence" value="ECO:0007669"/>
    <property type="project" value="TreeGrafter"/>
</dbReference>
<dbReference type="Gene3D" id="3.40.50.1820">
    <property type="entry name" value="alpha/beta hydrolase"/>
    <property type="match status" value="1"/>
</dbReference>
<evidence type="ECO:0000256" key="15">
    <source>
        <dbReference type="SAM" id="MobiDB-lite"/>
    </source>
</evidence>
<feature type="transmembrane region" description="Helical" evidence="13">
    <location>
        <begin position="1085"/>
        <end position="1106"/>
    </location>
</feature>
<dbReference type="InterPro" id="IPR039529">
    <property type="entry name" value="PGAP1/BST1"/>
</dbReference>
<dbReference type="GO" id="GO:0000813">
    <property type="term" value="C:ESCRT I complex"/>
    <property type="evidence" value="ECO:0007669"/>
    <property type="project" value="UniProtKB-ARBA"/>
</dbReference>
<feature type="transmembrane region" description="Helical" evidence="13">
    <location>
        <begin position="1234"/>
        <end position="1257"/>
    </location>
</feature>
<feature type="region of interest" description="Disordered" evidence="15">
    <location>
        <begin position="1"/>
        <end position="22"/>
    </location>
</feature>
<evidence type="ECO:0000256" key="13">
    <source>
        <dbReference type="RuleBase" id="RU365011"/>
    </source>
</evidence>
<comment type="caution">
    <text evidence="19">The sequence shown here is derived from an EMBL/GenBank/DDBJ whole genome shotgun (WGS) entry which is preliminary data.</text>
</comment>
<feature type="transmembrane region" description="Helical" evidence="13">
    <location>
        <begin position="819"/>
        <end position="838"/>
    </location>
</feature>
<keyword evidence="5 13" id="KW-0813">Transport</keyword>
<dbReference type="Pfam" id="PF07819">
    <property type="entry name" value="PGAP1"/>
    <property type="match status" value="1"/>
</dbReference>
<feature type="coiled-coil region" evidence="14">
    <location>
        <begin position="253"/>
        <end position="314"/>
    </location>
</feature>
<feature type="domain" description="GPI inositol-deacylase PGAP1-like alpha/beta" evidence="17">
    <location>
        <begin position="525"/>
        <end position="742"/>
    </location>
</feature>
<sequence length="1362" mass="149515">MSFFGYRSSSSRASQQETHLSELERLRGRQLASLVRAGGRAKNQQQTTFEVPVADTPRGSLALQLQLPPEFPVKVPRLKASIPVQHRWLDAAGNVQGHPDLSKWTAHSDLGRIVTEIVTELRVVASSASASKPPVSPAISSSPAPSLLPYPGSRSSHASPSRQSSQAQIQQPKQQTPDTSKMQRTQMPVIPAIFPELEELSLSQLEKLNSDKHALKKFVKELTSVKEFTQLRDEVLYSNMGIANTTLGYETELRELQEVVEAQRVELRAAQQALAEKQARQQRIVARHRPDALLEQLSAAAKDVDNESDEIATQFAHGEIDVAHTKKGGAAFGKESDKVTELPVLATHGAVLAHGLQRLEPLHEAVHVEGVVTRAPHWRTAIARHGAVRTARLECIAADAAALLVHAPLPRRHAMPPLDRHLHLVRSTDCDIYIHNAYLHVCRNGAAIIKVGMSSHRLLLPLLALLSVLLTGLYVADVVSTKNYESTCEMTWSWPVYSPVTWRSVPSHPKYQLYRVDMKFARESLSGVPVLFVPGHLGSYKQARSLSRHLWDTNETLFDLFALDLDEEPTGLNGNFITDQATYLNDVVRAILREYKRQHKKSNKQLVIPDSVVIVAHSMGGIVARTAELLPNYKKRSIQHVVGLGVPYENPSFPFDAEMNAIYDGIHSKKSKDDQVVYVSIAGGHKDTLVQTSLTGVDTVADSSRAFVALASAIPTVQTPVDHFCLLWCHQLLKVVAESLYKAVDLETRELVNNPSVRLAIAKEVLFGGASSEDSAEVETAANVSLHRSYVYDGYYPGEYAGYALLLPQFLTNLLRTRFMTVIVIMYVLALQIFYAQVAQWQTRFNLQSTPSPQDLSQENFPSFTSMLHPAAHAPAFLQKAANALHGRSSLTKTTTMGIAVFILAAAAATGYVGYGQVLYSGQNADSLAAVATIAAEAIFLYAYALGLLFALTKLFSLLQRFVVSPVVLVLGNITDRLKLSRWIIIAVIHVVVQLVGQIKSPSSDSSRVLGLLVLASFVVFVLHLLALGGNNDGTSDQQRMQRSLFTVLFLSVFPWVGKVAYFAGIVRFPPSELSNGLLMEGGSYIAVLSMFTYLISLSLDCMIPLPPTAFFGASSGQDAASVYGKSSNNSGSNVKITAENCPKCIFEDGGPGSVLVEYNDRTTRRVVTGKTGEVVYVGTTFRVVSCDCVYRFKNSRDFCDFCIRSCRLCGGGNGNYQEAAKYKDFLEESKVDLAMHALVPMTFQICAAIQATYGLYRAHMSFYLTPACVLALLIYHIVLRHPIEARRIKNKQRKKTTKKKKSSNKSKSKATSTTETSTTTTSTTVTNDTTSRNKKKKKRKSGTSSTSSASSPLIEEVSTSS</sequence>
<dbReference type="InterPro" id="IPR009851">
    <property type="entry name" value="Mod_r"/>
</dbReference>
<evidence type="ECO:0000313" key="19">
    <source>
        <dbReference type="EMBL" id="KAG2985843.1"/>
    </source>
</evidence>
<dbReference type="GO" id="GO:0015031">
    <property type="term" value="P:protein transport"/>
    <property type="evidence" value="ECO:0007669"/>
    <property type="project" value="UniProtKB-KW"/>
</dbReference>
<dbReference type="VEuPathDB" id="FungiDB:PC110_g1688"/>
<feature type="region of interest" description="Disordered" evidence="15">
    <location>
        <begin position="1290"/>
        <end position="1362"/>
    </location>
</feature>
<feature type="transmembrane region" description="Helical" evidence="13">
    <location>
        <begin position="1044"/>
        <end position="1065"/>
    </location>
</feature>
<feature type="domain" description="VPS37 C-terminal" evidence="16">
    <location>
        <begin position="198"/>
        <end position="323"/>
    </location>
</feature>
<dbReference type="EMBL" id="RCML01000203">
    <property type="protein sequence ID" value="KAG2985843.1"/>
    <property type="molecule type" value="Genomic_DNA"/>
</dbReference>
<evidence type="ECO:0000256" key="3">
    <source>
        <dbReference type="ARBA" id="ARBA00006931"/>
    </source>
</evidence>
<evidence type="ECO:0000256" key="2">
    <source>
        <dbReference type="ARBA" id="ARBA00004477"/>
    </source>
</evidence>
<gene>
    <name evidence="18" type="ORF">PC113_g7717</name>
    <name evidence="19" type="ORF">PC118_g8109</name>
</gene>
<feature type="compositionally biased region" description="Low complexity" evidence="15">
    <location>
        <begin position="129"/>
        <end position="145"/>
    </location>
</feature>
<keyword evidence="14" id="KW-0175">Coiled coil</keyword>
<dbReference type="Pfam" id="PF07200">
    <property type="entry name" value="Mod_r"/>
    <property type="match status" value="1"/>
</dbReference>
<protein>
    <recommendedName>
        <fullName evidence="13">GPI inositol-deacylase</fullName>
        <ecNumber evidence="13">3.1.-.-</ecNumber>
    </recommendedName>
</protein>
<dbReference type="GO" id="GO:0005789">
    <property type="term" value="C:endoplasmic reticulum membrane"/>
    <property type="evidence" value="ECO:0007669"/>
    <property type="project" value="UniProtKB-SubCell"/>
</dbReference>
<keyword evidence="11 13" id="KW-1133">Transmembrane helix</keyword>
<reference evidence="19" key="1">
    <citation type="submission" date="2018-10" db="EMBL/GenBank/DDBJ databases">
        <title>Effector identification in a new, highly contiguous assembly of the strawberry crown rot pathogen Phytophthora cactorum.</title>
        <authorList>
            <person name="Armitage A.D."/>
            <person name="Nellist C.F."/>
            <person name="Bates H."/>
            <person name="Vickerstaff R.J."/>
            <person name="Harrison R.J."/>
        </authorList>
    </citation>
    <scope>NUCLEOTIDE SEQUENCE</scope>
    <source>
        <strain evidence="18">15-7</strain>
        <strain evidence="19">P415</strain>
    </source>
</reference>
<comment type="subcellular location">
    <subcellularLocation>
        <location evidence="2">Endoplasmic reticulum membrane</location>
        <topology evidence="2">Multi-pass membrane protein</topology>
    </subcellularLocation>
    <subcellularLocation>
        <location evidence="1">Endosome</location>
    </subcellularLocation>
</comment>
<evidence type="ECO:0000259" key="17">
    <source>
        <dbReference type="Pfam" id="PF07819"/>
    </source>
</evidence>
<evidence type="ECO:0000256" key="11">
    <source>
        <dbReference type="ARBA" id="ARBA00022989"/>
    </source>
</evidence>
<evidence type="ECO:0000256" key="7">
    <source>
        <dbReference type="ARBA" id="ARBA00022753"/>
    </source>
</evidence>
<evidence type="ECO:0000313" key="18">
    <source>
        <dbReference type="EMBL" id="KAG2860821.1"/>
    </source>
</evidence>
<dbReference type="Proteomes" id="UP000697107">
    <property type="component" value="Unassembled WGS sequence"/>
</dbReference>
<feature type="transmembrane region" description="Helical" evidence="13">
    <location>
        <begin position="1009"/>
        <end position="1032"/>
    </location>
</feature>
<evidence type="ECO:0000256" key="5">
    <source>
        <dbReference type="ARBA" id="ARBA00022448"/>
    </source>
</evidence>
<dbReference type="GO" id="GO:0006888">
    <property type="term" value="P:endoplasmic reticulum to Golgi vesicle-mediated transport"/>
    <property type="evidence" value="ECO:0007669"/>
    <property type="project" value="TreeGrafter"/>
</dbReference>
<dbReference type="PANTHER" id="PTHR15495:SF7">
    <property type="entry name" value="GPI INOSITOL-DEACYLASE"/>
    <property type="match status" value="1"/>
</dbReference>
<keyword evidence="7" id="KW-0967">Endosome</keyword>
<evidence type="ECO:0000256" key="10">
    <source>
        <dbReference type="ARBA" id="ARBA00022927"/>
    </source>
</evidence>
<feature type="transmembrane region" description="Helical" evidence="13">
    <location>
        <begin position="980"/>
        <end position="997"/>
    </location>
</feature>
<proteinExistence type="inferred from homology"/>
<feature type="transmembrane region" description="Helical" evidence="13">
    <location>
        <begin position="927"/>
        <end position="952"/>
    </location>
</feature>
<evidence type="ECO:0000313" key="20">
    <source>
        <dbReference type="Proteomes" id="UP000697107"/>
    </source>
</evidence>
<organism evidence="19 20">
    <name type="scientific">Phytophthora cactorum</name>
    <dbReference type="NCBI Taxonomy" id="29920"/>
    <lineage>
        <taxon>Eukaryota</taxon>
        <taxon>Sar</taxon>
        <taxon>Stramenopiles</taxon>
        <taxon>Oomycota</taxon>
        <taxon>Peronosporomycetes</taxon>
        <taxon>Peronosporales</taxon>
        <taxon>Peronosporaceae</taxon>
        <taxon>Phytophthora</taxon>
    </lineage>
</organism>
<feature type="compositionally biased region" description="Low complexity" evidence="15">
    <location>
        <begin position="1343"/>
        <end position="1352"/>
    </location>
</feature>
<evidence type="ECO:0000259" key="16">
    <source>
        <dbReference type="Pfam" id="PF07200"/>
    </source>
</evidence>
<keyword evidence="9 13" id="KW-0256">Endoplasmic reticulum</keyword>
<evidence type="ECO:0000256" key="1">
    <source>
        <dbReference type="ARBA" id="ARBA00004177"/>
    </source>
</evidence>
<dbReference type="EMBL" id="RCMG01000173">
    <property type="protein sequence ID" value="KAG2860821.1"/>
    <property type="molecule type" value="Genomic_DNA"/>
</dbReference>
<comment type="similarity">
    <text evidence="4">Belongs to the VPS37 family.</text>
</comment>
<feature type="compositionally biased region" description="Low complexity" evidence="15">
    <location>
        <begin position="1310"/>
        <end position="1331"/>
    </location>
</feature>
<feature type="transmembrane region" description="Helical" evidence="13">
    <location>
        <begin position="896"/>
        <end position="915"/>
    </location>
</feature>
<evidence type="ECO:0000256" key="6">
    <source>
        <dbReference type="ARBA" id="ARBA00022692"/>
    </source>
</evidence>
<keyword evidence="12 13" id="KW-0472">Membrane</keyword>